<evidence type="ECO:0000313" key="2">
    <source>
        <dbReference type="EMBL" id="CAA9218675.1"/>
    </source>
</evidence>
<sequence length="56" mass="6298">DRTEQRFPHEPRGLVPARRGGPGGHLPDERRRGRAGGPGRSAGRPGRRGRRRPRRL</sequence>
<feature type="compositionally biased region" description="Basic residues" evidence="1">
    <location>
        <begin position="45"/>
        <end position="56"/>
    </location>
</feature>
<feature type="region of interest" description="Disordered" evidence="1">
    <location>
        <begin position="1"/>
        <end position="56"/>
    </location>
</feature>
<feature type="non-terminal residue" evidence="2">
    <location>
        <position position="56"/>
    </location>
</feature>
<protein>
    <submittedName>
        <fullName evidence="2">Uncharacterized protein</fullName>
    </submittedName>
</protein>
<dbReference type="AlphaFoldDB" id="A0A6J4HCJ8"/>
<accession>A0A6J4HCJ8</accession>
<feature type="compositionally biased region" description="Basic and acidic residues" evidence="1">
    <location>
        <begin position="1"/>
        <end position="12"/>
    </location>
</feature>
<reference evidence="2" key="1">
    <citation type="submission" date="2020-02" db="EMBL/GenBank/DDBJ databases">
        <authorList>
            <person name="Meier V. D."/>
        </authorList>
    </citation>
    <scope>NUCLEOTIDE SEQUENCE</scope>
    <source>
        <strain evidence="2">AVDCRST_MAG54</strain>
    </source>
</reference>
<organism evidence="2">
    <name type="scientific">uncultured Actinomycetospora sp</name>
    <dbReference type="NCBI Taxonomy" id="1135996"/>
    <lineage>
        <taxon>Bacteria</taxon>
        <taxon>Bacillati</taxon>
        <taxon>Actinomycetota</taxon>
        <taxon>Actinomycetes</taxon>
        <taxon>Pseudonocardiales</taxon>
        <taxon>Pseudonocardiaceae</taxon>
        <taxon>Actinomycetospora</taxon>
        <taxon>environmental samples</taxon>
    </lineage>
</organism>
<gene>
    <name evidence="2" type="ORF">AVDCRST_MAG54-457</name>
</gene>
<proteinExistence type="predicted"/>
<name>A0A6J4HCJ8_9PSEU</name>
<dbReference type="EMBL" id="CADCTH010000063">
    <property type="protein sequence ID" value="CAA9218675.1"/>
    <property type="molecule type" value="Genomic_DNA"/>
</dbReference>
<evidence type="ECO:0000256" key="1">
    <source>
        <dbReference type="SAM" id="MobiDB-lite"/>
    </source>
</evidence>
<feature type="non-terminal residue" evidence="2">
    <location>
        <position position="1"/>
    </location>
</feature>